<evidence type="ECO:0000313" key="1">
    <source>
        <dbReference type="EMBL" id="SHE48828.1"/>
    </source>
</evidence>
<name>A0A1M4TWJ1_9BACT</name>
<proteinExistence type="predicted"/>
<dbReference type="Pfam" id="PF12989">
    <property type="entry name" value="DUF3873"/>
    <property type="match status" value="1"/>
</dbReference>
<organism evidence="1 2">
    <name type="scientific">Mariniphaga anaerophila</name>
    <dbReference type="NCBI Taxonomy" id="1484053"/>
    <lineage>
        <taxon>Bacteria</taxon>
        <taxon>Pseudomonadati</taxon>
        <taxon>Bacteroidota</taxon>
        <taxon>Bacteroidia</taxon>
        <taxon>Marinilabiliales</taxon>
        <taxon>Prolixibacteraceae</taxon>
        <taxon>Mariniphaga</taxon>
    </lineage>
</organism>
<dbReference type="OrthoDB" id="1002652at2"/>
<dbReference type="STRING" id="1484053.SAMN05444274_101496"/>
<dbReference type="InterPro" id="IPR024356">
    <property type="entry name" value="DUF3873"/>
</dbReference>
<dbReference type="EMBL" id="FQUM01000001">
    <property type="protein sequence ID" value="SHE48828.1"/>
    <property type="molecule type" value="Genomic_DNA"/>
</dbReference>
<gene>
    <name evidence="1" type="ORF">SAMN05444274_101496</name>
</gene>
<keyword evidence="2" id="KW-1185">Reference proteome</keyword>
<protein>
    <recommendedName>
        <fullName evidence="3">DUF3873 domain-containing protein</fullName>
    </recommendedName>
</protein>
<accession>A0A1M4TWJ1</accession>
<evidence type="ECO:0000313" key="2">
    <source>
        <dbReference type="Proteomes" id="UP000184164"/>
    </source>
</evidence>
<dbReference type="Proteomes" id="UP000184164">
    <property type="component" value="Unassembled WGS sequence"/>
</dbReference>
<sequence length="121" mass="14119">MNTDNSINDNGCSTCEQGNENYTTFRPAHRPNQTFYQYDYRHTDGELFLTVAPTLVECRSRRDKWLEKRSKMYKLFIGFRKLGEFDSVLEAKKFADNSGLTGVFSLRGENYSDSWYATKKV</sequence>
<dbReference type="RefSeq" id="WP_083570527.1">
    <property type="nucleotide sequence ID" value="NZ_FQUM01000001.1"/>
</dbReference>
<evidence type="ECO:0008006" key="3">
    <source>
        <dbReference type="Google" id="ProtNLM"/>
    </source>
</evidence>
<reference evidence="1 2" key="1">
    <citation type="submission" date="2016-11" db="EMBL/GenBank/DDBJ databases">
        <authorList>
            <person name="Jaros S."/>
            <person name="Januszkiewicz K."/>
            <person name="Wedrychowicz H."/>
        </authorList>
    </citation>
    <scope>NUCLEOTIDE SEQUENCE [LARGE SCALE GENOMIC DNA]</scope>
    <source>
        <strain evidence="1 2">DSM 26910</strain>
    </source>
</reference>
<dbReference type="AlphaFoldDB" id="A0A1M4TWJ1"/>